<keyword evidence="2" id="KW-1185">Reference proteome</keyword>
<accession>A0ABV5ZVG9</accession>
<gene>
    <name evidence="1" type="ORF">ACFFQA_13170</name>
</gene>
<name>A0ABV5ZVG9_9PSEU</name>
<evidence type="ECO:0000313" key="1">
    <source>
        <dbReference type="EMBL" id="MFB9904887.1"/>
    </source>
</evidence>
<reference evidence="1 2" key="1">
    <citation type="submission" date="2024-09" db="EMBL/GenBank/DDBJ databases">
        <authorList>
            <person name="Sun Q."/>
            <person name="Mori K."/>
        </authorList>
    </citation>
    <scope>NUCLEOTIDE SEQUENCE [LARGE SCALE GENOMIC DNA]</scope>
    <source>
        <strain evidence="1 2">TBRC 7907</strain>
    </source>
</reference>
<dbReference type="RefSeq" id="WP_377852084.1">
    <property type="nucleotide sequence ID" value="NZ_JBHLZU010000010.1"/>
</dbReference>
<protein>
    <submittedName>
        <fullName evidence="1">Uncharacterized protein</fullName>
    </submittedName>
</protein>
<comment type="caution">
    <text evidence="1">The sequence shown here is derived from an EMBL/GenBank/DDBJ whole genome shotgun (WGS) entry which is preliminary data.</text>
</comment>
<dbReference type="Proteomes" id="UP001589693">
    <property type="component" value="Unassembled WGS sequence"/>
</dbReference>
<sequence length="80" mass="8521">MAAPTGTCRTPAIYAERATATVRPCIEMAGNEPRTCRVTSSTAAQSALHGPFVVSPCAWEDAKVTGVQSPSLRWRTHAPH</sequence>
<dbReference type="EMBL" id="JBHLZU010000010">
    <property type="protein sequence ID" value="MFB9904887.1"/>
    <property type="molecule type" value="Genomic_DNA"/>
</dbReference>
<proteinExistence type="predicted"/>
<organism evidence="1 2">
    <name type="scientific">Allokutzneria oryzae</name>
    <dbReference type="NCBI Taxonomy" id="1378989"/>
    <lineage>
        <taxon>Bacteria</taxon>
        <taxon>Bacillati</taxon>
        <taxon>Actinomycetota</taxon>
        <taxon>Actinomycetes</taxon>
        <taxon>Pseudonocardiales</taxon>
        <taxon>Pseudonocardiaceae</taxon>
        <taxon>Allokutzneria</taxon>
    </lineage>
</organism>
<evidence type="ECO:0000313" key="2">
    <source>
        <dbReference type="Proteomes" id="UP001589693"/>
    </source>
</evidence>